<keyword evidence="3" id="KW-1185">Reference proteome</keyword>
<evidence type="ECO:0000313" key="3">
    <source>
        <dbReference type="Proteomes" id="UP000031516"/>
    </source>
</evidence>
<comment type="caution">
    <text evidence="2">The sequence shown here is derived from an EMBL/GenBank/DDBJ whole genome shotgun (WGS) entry which is preliminary data.</text>
</comment>
<gene>
    <name evidence="2" type="ORF">KLDO_g524</name>
</gene>
<keyword evidence="1" id="KW-0472">Membrane</keyword>
<dbReference type="EMBL" id="CCBQ010000012">
    <property type="protein sequence ID" value="CDO92201.1"/>
    <property type="molecule type" value="Genomic_DNA"/>
</dbReference>
<protein>
    <submittedName>
        <fullName evidence="2">WGS project CCBQ000000000 data, contig 00016</fullName>
    </submittedName>
</protein>
<name>A0A0A8L1U5_9SACH</name>
<sequence>MVRGDVLHSGWIEQAKINFSELFQSICDFARTPNTSSFKQTVDTNQVKPHLIESIHSTSCHDLRKEYVEDTSWLTVYHILKYKAETKDPILLWIILTTALVVIYKVLKWHTSTKYITNLEEIKHIATEPNAELVEEEFVTRPLVHFPAEQRALLQFQRNKSEPIVFRYGFNFDENKSDFGLPDESTDELIRNSLSNTRTPSPLPSHSLSPRLFKETDVQDIHSNILKFTETPQKTKQLSILNSARSKISANLQLPLSISPAKPTVNTTKLSSEQASAEPFKF</sequence>
<accession>A0A0A8L1U5</accession>
<feature type="transmembrane region" description="Helical" evidence="1">
    <location>
        <begin position="90"/>
        <end position="107"/>
    </location>
</feature>
<evidence type="ECO:0000256" key="1">
    <source>
        <dbReference type="SAM" id="Phobius"/>
    </source>
</evidence>
<dbReference type="OrthoDB" id="4035759at2759"/>
<keyword evidence="1" id="KW-1133">Transmembrane helix</keyword>
<organism evidence="2 3">
    <name type="scientific">Kluyveromyces dobzhanskii CBS 2104</name>
    <dbReference type="NCBI Taxonomy" id="1427455"/>
    <lineage>
        <taxon>Eukaryota</taxon>
        <taxon>Fungi</taxon>
        <taxon>Dikarya</taxon>
        <taxon>Ascomycota</taxon>
        <taxon>Saccharomycotina</taxon>
        <taxon>Saccharomycetes</taxon>
        <taxon>Saccharomycetales</taxon>
        <taxon>Saccharomycetaceae</taxon>
        <taxon>Kluyveromyces</taxon>
    </lineage>
</organism>
<dbReference type="Proteomes" id="UP000031516">
    <property type="component" value="Unassembled WGS sequence"/>
</dbReference>
<evidence type="ECO:0000313" key="2">
    <source>
        <dbReference type="EMBL" id="CDO92201.1"/>
    </source>
</evidence>
<dbReference type="AlphaFoldDB" id="A0A0A8L1U5"/>
<keyword evidence="1" id="KW-0812">Transmembrane</keyword>
<proteinExistence type="predicted"/>
<reference evidence="2 3" key="1">
    <citation type="submission" date="2014-03" db="EMBL/GenBank/DDBJ databases">
        <title>The genome of Kluyveromyces dobzhanskii.</title>
        <authorList>
            <person name="Nystedt B."/>
            <person name="Astrom S."/>
        </authorList>
    </citation>
    <scope>NUCLEOTIDE SEQUENCE [LARGE SCALE GENOMIC DNA]</scope>
    <source>
        <strain evidence="2 3">CBS 2104</strain>
    </source>
</reference>